<evidence type="ECO:0000313" key="7">
    <source>
        <dbReference type="EMBL" id="MFO3664943.1"/>
    </source>
</evidence>
<feature type="transmembrane region" description="Helical" evidence="6">
    <location>
        <begin position="287"/>
        <end position="308"/>
    </location>
</feature>
<dbReference type="PANTHER" id="PTHR21716">
    <property type="entry name" value="TRANSMEMBRANE PROTEIN"/>
    <property type="match status" value="1"/>
</dbReference>
<proteinExistence type="inferred from homology"/>
<evidence type="ECO:0000256" key="3">
    <source>
        <dbReference type="ARBA" id="ARBA00022692"/>
    </source>
</evidence>
<reference evidence="7 8" key="1">
    <citation type="journal article" date="2025" name="Anaerobe">
        <title>Description of Anaerococcus kampingiae sp. nov., Anaerococcus groningensis sp. nov., Anaerococcus martiniensis sp. nov., and Anaerococcus cruorum sp. nov., isolated from human clinical specimens.</title>
        <authorList>
            <person name="Boiten K.E."/>
            <person name="Meijer J."/>
            <person name="van Wezel E.M."/>
            <person name="Veloo A.C.M."/>
        </authorList>
    </citation>
    <scope>NUCLEOTIDE SEQUENCE [LARGE SCALE GENOMIC DNA]</scope>
    <source>
        <strain evidence="7 8">ENR0831</strain>
    </source>
</reference>
<evidence type="ECO:0000256" key="4">
    <source>
        <dbReference type="ARBA" id="ARBA00022989"/>
    </source>
</evidence>
<feature type="transmembrane region" description="Helical" evidence="6">
    <location>
        <begin position="169"/>
        <end position="187"/>
    </location>
</feature>
<comment type="caution">
    <text evidence="7">The sequence shown here is derived from an EMBL/GenBank/DDBJ whole genome shotgun (WGS) entry which is preliminary data.</text>
</comment>
<evidence type="ECO:0000256" key="6">
    <source>
        <dbReference type="SAM" id="Phobius"/>
    </source>
</evidence>
<feature type="transmembrane region" description="Helical" evidence="6">
    <location>
        <begin position="259"/>
        <end position="280"/>
    </location>
</feature>
<dbReference type="EMBL" id="JBGMEI010000002">
    <property type="protein sequence ID" value="MFO3664943.1"/>
    <property type="molecule type" value="Genomic_DNA"/>
</dbReference>
<sequence>MESKNLYERIFLRTGIIILSILFLIFLAPPLIDALLPIILALVLVAILTPLIKKIDDFLPIKHTVISYIVGTILLVLILFLLVWFTQLIVSQVSGLIGNIIGNWDKIVSSTNDWINSVNSQINLLPDFVSNAIKSGLNSVYQFLGNLQKNAVDITLGFTTAFINTSNNIIFFAITFIVAFYIILGDMEIATIKYHSKFSESSKNNFSLIRRVFKNSTWNYIKSQLKLALLCTILMAIALKILGQQYFIPIALLLGFLDLLPMIGPIIMLLPWTVIEIFIFSNMNKGIGLLIVLIIWTGLRQVIAPKVIGSSANIHPILSVIALYSGLRLFGISGAIFFPVILIFIVGIYRSGIMDNWIYDYKEFFQYIQNTLNIGQRNLKVPDEE</sequence>
<evidence type="ECO:0000256" key="2">
    <source>
        <dbReference type="ARBA" id="ARBA00009773"/>
    </source>
</evidence>
<name>A0ABW9M7J7_9FIRM</name>
<dbReference type="InterPro" id="IPR002549">
    <property type="entry name" value="AI-2E-like"/>
</dbReference>
<feature type="transmembrane region" description="Helical" evidence="6">
    <location>
        <begin position="10"/>
        <end position="28"/>
    </location>
</feature>
<organism evidence="7 8">
    <name type="scientific">Anaerococcus martiniensis</name>
    <dbReference type="NCBI Taxonomy" id="3115615"/>
    <lineage>
        <taxon>Bacteria</taxon>
        <taxon>Bacillati</taxon>
        <taxon>Bacillota</taxon>
        <taxon>Tissierellia</taxon>
        <taxon>Tissierellales</taxon>
        <taxon>Peptoniphilaceae</taxon>
        <taxon>Anaerococcus</taxon>
    </lineage>
</organism>
<evidence type="ECO:0000313" key="8">
    <source>
        <dbReference type="Proteomes" id="UP001637996"/>
    </source>
</evidence>
<dbReference type="Proteomes" id="UP001637996">
    <property type="component" value="Unassembled WGS sequence"/>
</dbReference>
<protein>
    <submittedName>
        <fullName evidence="7">AI-2E family transporter</fullName>
    </submittedName>
</protein>
<keyword evidence="8" id="KW-1185">Reference proteome</keyword>
<feature type="transmembrane region" description="Helical" evidence="6">
    <location>
        <begin position="34"/>
        <end position="53"/>
    </location>
</feature>
<evidence type="ECO:0000256" key="1">
    <source>
        <dbReference type="ARBA" id="ARBA00004141"/>
    </source>
</evidence>
<feature type="transmembrane region" description="Helical" evidence="6">
    <location>
        <begin position="328"/>
        <end position="349"/>
    </location>
</feature>
<dbReference type="PANTHER" id="PTHR21716:SF68">
    <property type="entry name" value="TRANSPORT PROTEIN YTVI-RELATED"/>
    <property type="match status" value="1"/>
</dbReference>
<dbReference type="RefSeq" id="WP_410030689.1">
    <property type="nucleotide sequence ID" value="NZ_JBGMEI010000002.1"/>
</dbReference>
<feature type="transmembrane region" description="Helical" evidence="6">
    <location>
        <begin position="227"/>
        <end position="247"/>
    </location>
</feature>
<gene>
    <name evidence="7" type="ORF">ACCQ41_01555</name>
</gene>
<keyword evidence="4 6" id="KW-1133">Transmembrane helix</keyword>
<dbReference type="Pfam" id="PF01594">
    <property type="entry name" value="AI-2E_transport"/>
    <property type="match status" value="1"/>
</dbReference>
<feature type="transmembrane region" description="Helical" evidence="6">
    <location>
        <begin position="65"/>
        <end position="85"/>
    </location>
</feature>
<keyword evidence="5 6" id="KW-0472">Membrane</keyword>
<keyword evidence="3 6" id="KW-0812">Transmembrane</keyword>
<accession>A0ABW9M7J7</accession>
<comment type="subcellular location">
    <subcellularLocation>
        <location evidence="1">Membrane</location>
        <topology evidence="1">Multi-pass membrane protein</topology>
    </subcellularLocation>
</comment>
<comment type="similarity">
    <text evidence="2">Belongs to the autoinducer-2 exporter (AI-2E) (TC 2.A.86) family.</text>
</comment>
<evidence type="ECO:0000256" key="5">
    <source>
        <dbReference type="ARBA" id="ARBA00023136"/>
    </source>
</evidence>